<dbReference type="SUPFAM" id="SSF48498">
    <property type="entry name" value="Tetracyclin repressor-like, C-terminal domain"/>
    <property type="match status" value="1"/>
</dbReference>
<evidence type="ECO:0000313" key="7">
    <source>
        <dbReference type="Proteomes" id="UP000250347"/>
    </source>
</evidence>
<dbReference type="InterPro" id="IPR001647">
    <property type="entry name" value="HTH_TetR"/>
</dbReference>
<dbReference type="Pfam" id="PF00440">
    <property type="entry name" value="TetR_N"/>
    <property type="match status" value="1"/>
</dbReference>
<evidence type="ECO:0000256" key="3">
    <source>
        <dbReference type="ARBA" id="ARBA00023163"/>
    </source>
</evidence>
<dbReference type="InterPro" id="IPR009057">
    <property type="entry name" value="Homeodomain-like_sf"/>
</dbReference>
<evidence type="ECO:0000256" key="2">
    <source>
        <dbReference type="ARBA" id="ARBA00023125"/>
    </source>
</evidence>
<dbReference type="PANTHER" id="PTHR47506:SF1">
    <property type="entry name" value="HTH-TYPE TRANSCRIPTIONAL REGULATOR YJDC"/>
    <property type="match status" value="1"/>
</dbReference>
<feature type="domain" description="HTH tetR-type" evidence="5">
    <location>
        <begin position="14"/>
        <end position="74"/>
    </location>
</feature>
<dbReference type="GO" id="GO:0003677">
    <property type="term" value="F:DNA binding"/>
    <property type="evidence" value="ECO:0007669"/>
    <property type="project" value="UniProtKB-UniRule"/>
</dbReference>
<keyword evidence="2 4" id="KW-0238">DNA-binding</keyword>
<dbReference type="AlphaFoldDB" id="A0A329KVJ1"/>
<sequence length="200" mass="21686">MDRASRVAFDRGGRGARDRIVASARVLFYRDGIHATGVDQLAEHAHVSKRTLYKHFSSKEDIVAAYLRDADANRAVPRERALDKPGLAPRDRLLAVFERGKEKLVRGCPYHNAAVEAAGKLPEVHGIVRAHKDAFIARLIDTCAEVGVNDASLLGNQLAVLFEGAVALATTLNDTAPMVYAQSAAAILIDEAARGPEDRH</sequence>
<dbReference type="PANTHER" id="PTHR47506">
    <property type="entry name" value="TRANSCRIPTIONAL REGULATORY PROTEIN"/>
    <property type="match status" value="1"/>
</dbReference>
<evidence type="ECO:0000256" key="4">
    <source>
        <dbReference type="PROSITE-ProRule" id="PRU00335"/>
    </source>
</evidence>
<name>A0A329KVJ1_9MYCO</name>
<evidence type="ECO:0000259" key="5">
    <source>
        <dbReference type="PROSITE" id="PS50977"/>
    </source>
</evidence>
<feature type="DNA-binding region" description="H-T-H motif" evidence="4">
    <location>
        <begin position="37"/>
        <end position="56"/>
    </location>
</feature>
<keyword evidence="3" id="KW-0804">Transcription</keyword>
<dbReference type="SUPFAM" id="SSF46689">
    <property type="entry name" value="Homeodomain-like"/>
    <property type="match status" value="1"/>
</dbReference>
<organism evidence="6 7">
    <name type="scientific">Mycobacterium colombiense</name>
    <dbReference type="NCBI Taxonomy" id="339268"/>
    <lineage>
        <taxon>Bacteria</taxon>
        <taxon>Bacillati</taxon>
        <taxon>Actinomycetota</taxon>
        <taxon>Actinomycetes</taxon>
        <taxon>Mycobacteriales</taxon>
        <taxon>Mycobacteriaceae</taxon>
        <taxon>Mycobacterium</taxon>
        <taxon>Mycobacterium avium complex (MAC)</taxon>
    </lineage>
</organism>
<dbReference type="PROSITE" id="PS50977">
    <property type="entry name" value="HTH_TETR_2"/>
    <property type="match status" value="1"/>
</dbReference>
<dbReference type="Proteomes" id="UP000250347">
    <property type="component" value="Unassembled WGS sequence"/>
</dbReference>
<gene>
    <name evidence="6" type="ORF">DQP58_03790</name>
</gene>
<dbReference type="PRINTS" id="PR00455">
    <property type="entry name" value="HTHTETR"/>
</dbReference>
<protein>
    <submittedName>
        <fullName evidence="6">TetR/AcrR family transcriptional regulator</fullName>
    </submittedName>
</protein>
<dbReference type="RefSeq" id="WP_112707164.1">
    <property type="nucleotide sequence ID" value="NZ_QMEU01000005.1"/>
</dbReference>
<reference evidence="6 7" key="1">
    <citation type="submission" date="2018-06" db="EMBL/GenBank/DDBJ databases">
        <title>NTM in soil in Japan.</title>
        <authorList>
            <person name="Ohya K."/>
        </authorList>
    </citation>
    <scope>NUCLEOTIDE SEQUENCE [LARGE SCALE GENOMIC DNA]</scope>
    <source>
        <strain evidence="6 7">GF76</strain>
    </source>
</reference>
<keyword evidence="1" id="KW-0805">Transcription regulation</keyword>
<dbReference type="Gene3D" id="1.10.357.10">
    <property type="entry name" value="Tetracycline Repressor, domain 2"/>
    <property type="match status" value="1"/>
</dbReference>
<evidence type="ECO:0000256" key="1">
    <source>
        <dbReference type="ARBA" id="ARBA00023015"/>
    </source>
</evidence>
<comment type="caution">
    <text evidence="6">The sequence shown here is derived from an EMBL/GenBank/DDBJ whole genome shotgun (WGS) entry which is preliminary data.</text>
</comment>
<dbReference type="InterPro" id="IPR036271">
    <property type="entry name" value="Tet_transcr_reg_TetR-rel_C_sf"/>
</dbReference>
<proteinExistence type="predicted"/>
<accession>A0A329KVJ1</accession>
<evidence type="ECO:0000313" key="6">
    <source>
        <dbReference type="EMBL" id="RAU99400.1"/>
    </source>
</evidence>
<dbReference type="EMBL" id="QMEU01000005">
    <property type="protein sequence ID" value="RAU99400.1"/>
    <property type="molecule type" value="Genomic_DNA"/>
</dbReference>